<dbReference type="SUPFAM" id="SSF109755">
    <property type="entry name" value="PhoU-like"/>
    <property type="match status" value="1"/>
</dbReference>
<evidence type="ECO:0000313" key="8">
    <source>
        <dbReference type="EMBL" id="MBO1264747.1"/>
    </source>
</evidence>
<proteinExistence type="predicted"/>
<dbReference type="RefSeq" id="WP_207599269.1">
    <property type="nucleotide sequence ID" value="NZ_JAFNJU010000004.1"/>
</dbReference>
<dbReference type="NCBIfam" id="NF037997">
    <property type="entry name" value="Na_Pi_symport"/>
    <property type="match status" value="1"/>
</dbReference>
<dbReference type="AlphaFoldDB" id="A0A939KFS0"/>
<sequence length="532" mass="58232">MDMWIALLGGLGLFLYGMNMMGDGLENAAGSRLKFILGRLTDSPLKAVVVGTLVTALIQSSSAATVMVVGFVNSGLLNLVQATGVIMGANIGTTITVFLVSIHMDEVIPVFLFVGAVLVIFSQAKKRRDVASVILGFGVMMLGMKLMSQAMYPLRDSEVFRNLIITLGHQWYLGLLIGMGITTLIQSSSATTALLVALTTTGSITISIAFPFVLGANIGTTVTALLSSITANRTAKKAAMIHLLFNVTGVLLLLPLGAILIQAVTALVPENIRYQISFLHLFFNVASTLILLPFTGTLIRMANVIVGEEYEIENQILDRRLLQTPSIAEGQVVLETVKLAQLAKLNVKLAIEAYLNNDVSKFDRITENEKKIDEVTLVITDFLVELSANEQAVEEFKRIGHTYHVLNDIERIGDHAENILELAVERNRNAVEITEEGKEELKIIYALTDLAMHTAIRSYESRDRELACSIIETERQIDFLQKEYRNAHILRLQAEKCSALSSILFLDVISNLERVGDHAKNIADTIAGVCEN</sequence>
<dbReference type="Pfam" id="PF01895">
    <property type="entry name" value="PhoU"/>
    <property type="match status" value="2"/>
</dbReference>
<dbReference type="Pfam" id="PF02690">
    <property type="entry name" value="Na_Pi_cotrans"/>
    <property type="match status" value="2"/>
</dbReference>
<dbReference type="InterPro" id="IPR038078">
    <property type="entry name" value="PhoU-like_sf"/>
</dbReference>
<feature type="transmembrane region" description="Helical" evidence="6">
    <location>
        <begin position="79"/>
        <end position="101"/>
    </location>
</feature>
<feature type="domain" description="PhoU" evidence="7">
    <location>
        <begin position="447"/>
        <end position="525"/>
    </location>
</feature>
<keyword evidence="4 6" id="KW-1133">Transmembrane helix</keyword>
<keyword evidence="3 6" id="KW-0812">Transmembrane</keyword>
<feature type="transmembrane region" description="Helical" evidence="6">
    <location>
        <begin position="107"/>
        <end position="124"/>
    </location>
</feature>
<comment type="subcellular location">
    <subcellularLocation>
        <location evidence="1">Cell membrane</location>
        <topology evidence="1">Multi-pass membrane protein</topology>
    </subcellularLocation>
</comment>
<dbReference type="PANTHER" id="PTHR10010">
    <property type="entry name" value="SOLUTE CARRIER FAMILY 34 SODIUM PHOSPHATE , MEMBER 2-RELATED"/>
    <property type="match status" value="1"/>
</dbReference>
<keyword evidence="5 6" id="KW-0472">Membrane</keyword>
<evidence type="ECO:0000313" key="9">
    <source>
        <dbReference type="Proteomes" id="UP000664218"/>
    </source>
</evidence>
<dbReference type="GO" id="GO:0044341">
    <property type="term" value="P:sodium-dependent phosphate transport"/>
    <property type="evidence" value="ECO:0007669"/>
    <property type="project" value="InterPro"/>
</dbReference>
<evidence type="ECO:0000259" key="7">
    <source>
        <dbReference type="Pfam" id="PF01895"/>
    </source>
</evidence>
<feature type="transmembrane region" description="Helical" evidence="6">
    <location>
        <begin position="243"/>
        <end position="269"/>
    </location>
</feature>
<dbReference type="EMBL" id="JAFNJU010000004">
    <property type="protein sequence ID" value="MBO1264747.1"/>
    <property type="molecule type" value="Genomic_DNA"/>
</dbReference>
<feature type="domain" description="PhoU" evidence="7">
    <location>
        <begin position="338"/>
        <end position="422"/>
    </location>
</feature>
<keyword evidence="9" id="KW-1185">Reference proteome</keyword>
<keyword evidence="2" id="KW-1003">Cell membrane</keyword>
<dbReference type="GO" id="GO:0005436">
    <property type="term" value="F:sodium:phosphate symporter activity"/>
    <property type="evidence" value="ECO:0007669"/>
    <property type="project" value="InterPro"/>
</dbReference>
<dbReference type="NCBIfam" id="TIGR00704">
    <property type="entry name" value="NaPi_cotrn_rel"/>
    <property type="match status" value="1"/>
</dbReference>
<dbReference type="Gene3D" id="1.20.58.220">
    <property type="entry name" value="Phosphate transport system protein phou homolog 2, domain 2"/>
    <property type="match status" value="1"/>
</dbReference>
<feature type="transmembrane region" description="Helical" evidence="6">
    <location>
        <begin position="47"/>
        <end position="72"/>
    </location>
</feature>
<dbReference type="InterPro" id="IPR026022">
    <property type="entry name" value="PhoU_dom"/>
</dbReference>
<feature type="transmembrane region" description="Helical" evidence="6">
    <location>
        <begin position="172"/>
        <end position="196"/>
    </location>
</feature>
<organism evidence="8 9">
    <name type="scientific">Proteiniclasticum aestuarii</name>
    <dbReference type="NCBI Taxonomy" id="2817862"/>
    <lineage>
        <taxon>Bacteria</taxon>
        <taxon>Bacillati</taxon>
        <taxon>Bacillota</taxon>
        <taxon>Clostridia</taxon>
        <taxon>Eubacteriales</taxon>
        <taxon>Clostridiaceae</taxon>
        <taxon>Proteiniclasticum</taxon>
    </lineage>
</organism>
<dbReference type="GO" id="GO:0005886">
    <property type="term" value="C:plasma membrane"/>
    <property type="evidence" value="ECO:0007669"/>
    <property type="project" value="UniProtKB-SubCell"/>
</dbReference>
<evidence type="ECO:0000256" key="4">
    <source>
        <dbReference type="ARBA" id="ARBA00022989"/>
    </source>
</evidence>
<dbReference type="Proteomes" id="UP000664218">
    <property type="component" value="Unassembled WGS sequence"/>
</dbReference>
<feature type="transmembrane region" description="Helical" evidence="6">
    <location>
        <begin position="131"/>
        <end position="152"/>
    </location>
</feature>
<dbReference type="PANTHER" id="PTHR10010:SF46">
    <property type="entry name" value="SODIUM-DEPENDENT PHOSPHATE TRANSPORT PROTEIN 2B"/>
    <property type="match status" value="1"/>
</dbReference>
<evidence type="ECO:0000256" key="6">
    <source>
        <dbReference type="SAM" id="Phobius"/>
    </source>
</evidence>
<evidence type="ECO:0000256" key="1">
    <source>
        <dbReference type="ARBA" id="ARBA00004651"/>
    </source>
</evidence>
<reference evidence="8" key="1">
    <citation type="submission" date="2021-03" db="EMBL/GenBank/DDBJ databases">
        <title>Proteiniclasticum marinus sp. nov., isolated from tidal flat sediment.</title>
        <authorList>
            <person name="Namirimu T."/>
            <person name="Yang J.-A."/>
            <person name="Yang S.-H."/>
            <person name="Kim Y.-J."/>
            <person name="Kwon K.K."/>
        </authorList>
    </citation>
    <scope>NUCLEOTIDE SEQUENCE</scope>
    <source>
        <strain evidence="8">SCR006</strain>
    </source>
</reference>
<evidence type="ECO:0000256" key="5">
    <source>
        <dbReference type="ARBA" id="ARBA00023136"/>
    </source>
</evidence>
<feature type="transmembrane region" description="Helical" evidence="6">
    <location>
        <begin position="281"/>
        <end position="302"/>
    </location>
</feature>
<dbReference type="InterPro" id="IPR004633">
    <property type="entry name" value="NaPi_cotrn-rel/YqeW-like"/>
</dbReference>
<protein>
    <submittedName>
        <fullName evidence="8">Na/Pi cotransporter family protein</fullName>
    </submittedName>
</protein>
<accession>A0A939KFS0</accession>
<dbReference type="InterPro" id="IPR003841">
    <property type="entry name" value="Na/Pi_transpt"/>
</dbReference>
<gene>
    <name evidence="8" type="ORF">J3A84_06860</name>
</gene>
<comment type="caution">
    <text evidence="8">The sequence shown here is derived from an EMBL/GenBank/DDBJ whole genome shotgun (WGS) entry which is preliminary data.</text>
</comment>
<name>A0A939KFS0_9CLOT</name>
<feature type="transmembrane region" description="Helical" evidence="6">
    <location>
        <begin position="208"/>
        <end position="231"/>
    </location>
</feature>
<evidence type="ECO:0000256" key="2">
    <source>
        <dbReference type="ARBA" id="ARBA00022475"/>
    </source>
</evidence>
<evidence type="ECO:0000256" key="3">
    <source>
        <dbReference type="ARBA" id="ARBA00022692"/>
    </source>
</evidence>